<protein>
    <submittedName>
        <fullName evidence="1">Phage late control D family protein</fullName>
    </submittedName>
</protein>
<comment type="caution">
    <text evidence="1">The sequence shown here is derived from an EMBL/GenBank/DDBJ whole genome shotgun (WGS) entry which is preliminary data.</text>
</comment>
<dbReference type="OrthoDB" id="4070623at2"/>
<dbReference type="SUPFAM" id="SSF69279">
    <property type="entry name" value="Phage tail proteins"/>
    <property type="match status" value="1"/>
</dbReference>
<reference evidence="1 2" key="1">
    <citation type="submission" date="2019-07" db="EMBL/GenBank/DDBJ databases">
        <title>Pseudomonas mangiferae sp. nov., isolated from bark of mango tree in Thailand.</title>
        <authorList>
            <person name="Srisuk N."/>
            <person name="Anurat P."/>
        </authorList>
    </citation>
    <scope>NUCLEOTIDE SEQUENCE [LARGE SCALE GENOMIC DNA]</scope>
    <source>
        <strain evidence="1 2">DMKU_BBB3-04</strain>
    </source>
</reference>
<dbReference type="RefSeq" id="WP_143488031.1">
    <property type="nucleotide sequence ID" value="NZ_VJOY01000005.1"/>
</dbReference>
<name>A0A553H0L3_9PSED</name>
<proteinExistence type="predicted"/>
<evidence type="ECO:0000313" key="2">
    <source>
        <dbReference type="Proteomes" id="UP000315235"/>
    </source>
</evidence>
<organism evidence="1 2">
    <name type="scientific">Pseudomonas mangiferae</name>
    <dbReference type="NCBI Taxonomy" id="2593654"/>
    <lineage>
        <taxon>Bacteria</taxon>
        <taxon>Pseudomonadati</taxon>
        <taxon>Pseudomonadota</taxon>
        <taxon>Gammaproteobacteria</taxon>
        <taxon>Pseudomonadales</taxon>
        <taxon>Pseudomonadaceae</taxon>
        <taxon>Pseudomonas</taxon>
    </lineage>
</organism>
<accession>A0A553H0L3</accession>
<dbReference type="Proteomes" id="UP000315235">
    <property type="component" value="Unassembled WGS sequence"/>
</dbReference>
<dbReference type="Pfam" id="PF05954">
    <property type="entry name" value="Phage_GPD"/>
    <property type="match status" value="1"/>
</dbReference>
<dbReference type="EMBL" id="VJOY01000005">
    <property type="protein sequence ID" value="TRX75288.1"/>
    <property type="molecule type" value="Genomic_DNA"/>
</dbReference>
<sequence>MIRELQDHGSTLLHGARDDHAGRDGYPVPIYRVVVDGRDISTLIIPRLIRLELTDNRGMEADQFSLSLSDHDGLLELPPRGATIRVWLGWSTTGLVDKGSYIVDEVEHSGTPDVLDIRARSADLRKTLKKKRERSFHATTLGTILQSLAETYDLQPLIDPTLAAVPVAHLDQANESDANLITRLGEDNDAVATVKAGRLLFFPRDGGRAASGASLGHAYLNRQDGDRHSYLQADRDNYEGVRAYYYDLDSAKKEQVVAGNGDTLMELRHTYGDRDTALRTAQAHWRRLQRGKASFRYTLAQGRPDLIPEMTYTVSGMKAEIDGVIWQGSHVQHSLTAEGGLSTSLDLESQLADFEIAELADGTSGYTGVVAWYRASETGKEDKVTAGDQHNPRHLTALYATKASAKQAVEKEYARLKASA</sequence>
<dbReference type="AlphaFoldDB" id="A0A553H0L3"/>
<gene>
    <name evidence="1" type="ORF">FM069_09355</name>
</gene>
<evidence type="ECO:0000313" key="1">
    <source>
        <dbReference type="EMBL" id="TRX75288.1"/>
    </source>
</evidence>
<keyword evidence="2" id="KW-1185">Reference proteome</keyword>